<dbReference type="Proteomes" id="UP001560267">
    <property type="component" value="Unassembled WGS sequence"/>
</dbReference>
<reference evidence="1 2" key="1">
    <citation type="submission" date="2024-07" db="EMBL/GenBank/DDBJ databases">
        <title>Draft Genome Sequence of Ferrimicrobium acidiphilum Strain YE2023, Isolated from a Pulp of Bioleach Reactor.</title>
        <authorList>
            <person name="Elkina Y.A."/>
            <person name="Bulaeva A.G."/>
            <person name="Beletsky A.V."/>
            <person name="Mardanov A.V."/>
        </authorList>
    </citation>
    <scope>NUCLEOTIDE SEQUENCE [LARGE SCALE GENOMIC DNA]</scope>
    <source>
        <strain evidence="1 2">YE2023</strain>
    </source>
</reference>
<dbReference type="EMBL" id="JBFSHR010000430">
    <property type="protein sequence ID" value="MEX6431212.1"/>
    <property type="molecule type" value="Genomic_DNA"/>
</dbReference>
<name>A0ABV3Y6L8_9ACTN</name>
<feature type="non-terminal residue" evidence="1">
    <location>
        <position position="1"/>
    </location>
</feature>
<dbReference type="Pfam" id="PF07592">
    <property type="entry name" value="DDE_Tnp_ISAZ013"/>
    <property type="match status" value="1"/>
</dbReference>
<comment type="caution">
    <text evidence="1">The sequence shown here is derived from an EMBL/GenBank/DDBJ whole genome shotgun (WGS) entry which is preliminary data.</text>
</comment>
<dbReference type="InterPro" id="IPR011518">
    <property type="entry name" value="Transposase_36"/>
</dbReference>
<sequence length="85" mass="9565">KLEIQELVDEIGIPITICHFPPGTSKWNRIEHRLFSFISMNWRGQPLVSHEVMLNLIANTKTKSGLTVKAELDSSSYPTGIKVSD</sequence>
<evidence type="ECO:0000313" key="2">
    <source>
        <dbReference type="Proteomes" id="UP001560267"/>
    </source>
</evidence>
<protein>
    <submittedName>
        <fullName evidence="1">ISAzo13 family transposase</fullName>
    </submittedName>
</protein>
<evidence type="ECO:0000313" key="1">
    <source>
        <dbReference type="EMBL" id="MEX6431212.1"/>
    </source>
</evidence>
<feature type="non-terminal residue" evidence="1">
    <location>
        <position position="85"/>
    </location>
</feature>
<accession>A0ABV3Y6L8</accession>
<organism evidence="1 2">
    <name type="scientific">Ferrimicrobium acidiphilum</name>
    <dbReference type="NCBI Taxonomy" id="121039"/>
    <lineage>
        <taxon>Bacteria</taxon>
        <taxon>Bacillati</taxon>
        <taxon>Actinomycetota</taxon>
        <taxon>Acidimicrobiia</taxon>
        <taxon>Acidimicrobiales</taxon>
        <taxon>Acidimicrobiaceae</taxon>
        <taxon>Ferrimicrobium</taxon>
    </lineage>
</organism>
<proteinExistence type="predicted"/>
<gene>
    <name evidence="1" type="ORF">AB6A68_15535</name>
</gene>
<keyword evidence="2" id="KW-1185">Reference proteome</keyword>